<evidence type="ECO:0000313" key="11">
    <source>
        <dbReference type="Proteomes" id="UP000464954"/>
    </source>
</evidence>
<dbReference type="Pfam" id="PF00453">
    <property type="entry name" value="Ribosomal_L20"/>
    <property type="match status" value="1"/>
</dbReference>
<protein>
    <recommendedName>
        <fullName evidence="6 7">Large ribosomal subunit protein bL20</fullName>
    </recommendedName>
</protein>
<proteinExistence type="inferred from homology"/>
<keyword evidence="11" id="KW-1185">Reference proteome</keyword>
<dbReference type="GO" id="GO:0006412">
    <property type="term" value="P:translation"/>
    <property type="evidence" value="ECO:0007669"/>
    <property type="project" value="InterPro"/>
</dbReference>
<dbReference type="InterPro" id="IPR035566">
    <property type="entry name" value="Ribosomal_protein_bL20_C"/>
</dbReference>
<dbReference type="KEGG" id="taer:GT409_10830"/>
<reference evidence="10 11" key="1">
    <citation type="submission" date="2020-01" db="EMBL/GenBank/DDBJ databases">
        <title>Ponticoccus aerotolerans gen. nov., sp. nov., an anaerobic bacterium and proposal of Ponticoccusceae fam. nov., Ponticoccusles ord. nov. and Ponticoccuse classis nov. in the phylum Kiritimatiellaeota.</title>
        <authorList>
            <person name="Zhou L.Y."/>
            <person name="Du Z.J."/>
        </authorList>
    </citation>
    <scope>NUCLEOTIDE SEQUENCE [LARGE SCALE GENOMIC DNA]</scope>
    <source>
        <strain evidence="10 11">S-5007</strain>
    </source>
</reference>
<dbReference type="Proteomes" id="UP000464954">
    <property type="component" value="Chromosome"/>
</dbReference>
<dbReference type="Gene3D" id="6.10.160.10">
    <property type="match status" value="1"/>
</dbReference>
<dbReference type="GO" id="GO:0000027">
    <property type="term" value="P:ribosomal large subunit assembly"/>
    <property type="evidence" value="ECO:0007669"/>
    <property type="project" value="UniProtKB-UniRule"/>
</dbReference>
<evidence type="ECO:0000256" key="8">
    <source>
        <dbReference type="RuleBase" id="RU000560"/>
    </source>
</evidence>
<evidence type="ECO:0000256" key="2">
    <source>
        <dbReference type="ARBA" id="ARBA00022730"/>
    </source>
</evidence>
<evidence type="ECO:0000256" key="9">
    <source>
        <dbReference type="SAM" id="MobiDB-lite"/>
    </source>
</evidence>
<evidence type="ECO:0000256" key="6">
    <source>
        <dbReference type="ARBA" id="ARBA00035172"/>
    </source>
</evidence>
<dbReference type="HAMAP" id="MF_00382">
    <property type="entry name" value="Ribosomal_bL20"/>
    <property type="match status" value="1"/>
</dbReference>
<dbReference type="GO" id="GO:0019843">
    <property type="term" value="F:rRNA binding"/>
    <property type="evidence" value="ECO:0007669"/>
    <property type="project" value="UniProtKB-UniRule"/>
</dbReference>
<dbReference type="PRINTS" id="PR00062">
    <property type="entry name" value="RIBOSOMALL20"/>
</dbReference>
<name>A0A6P1MBK5_9BACT</name>
<dbReference type="CDD" id="cd07026">
    <property type="entry name" value="Ribosomal_L20"/>
    <property type="match status" value="1"/>
</dbReference>
<keyword evidence="3 7" id="KW-0694">RNA-binding</keyword>
<evidence type="ECO:0000256" key="7">
    <source>
        <dbReference type="HAMAP-Rule" id="MF_00382"/>
    </source>
</evidence>
<sequence length="118" mass="13438">MPRATNSPASRRRHKSRLKLARGFRGSRSKLFRQATEAVDRAQAMAYVHRKQKKRNFRRLWTVRINAACRTNGISYSRFIDGLAKANVTINRKMLSEIAIFDEAGFTKLVETAKAAVA</sequence>
<evidence type="ECO:0000256" key="1">
    <source>
        <dbReference type="ARBA" id="ARBA00007698"/>
    </source>
</evidence>
<dbReference type="GO" id="GO:0005840">
    <property type="term" value="C:ribosome"/>
    <property type="evidence" value="ECO:0007669"/>
    <property type="project" value="UniProtKB-KW"/>
</dbReference>
<evidence type="ECO:0000256" key="5">
    <source>
        <dbReference type="ARBA" id="ARBA00023274"/>
    </source>
</evidence>
<evidence type="ECO:0000256" key="3">
    <source>
        <dbReference type="ARBA" id="ARBA00022884"/>
    </source>
</evidence>
<evidence type="ECO:0000256" key="4">
    <source>
        <dbReference type="ARBA" id="ARBA00022980"/>
    </source>
</evidence>
<dbReference type="SUPFAM" id="SSF74731">
    <property type="entry name" value="Ribosomal protein L20"/>
    <property type="match status" value="1"/>
</dbReference>
<dbReference type="Gene3D" id="1.10.1900.20">
    <property type="entry name" value="Ribosomal protein L20"/>
    <property type="match status" value="1"/>
</dbReference>
<dbReference type="AlphaFoldDB" id="A0A6P1MBK5"/>
<dbReference type="InterPro" id="IPR005813">
    <property type="entry name" value="Ribosomal_bL20"/>
</dbReference>
<dbReference type="PANTHER" id="PTHR10986">
    <property type="entry name" value="39S RIBOSOMAL PROTEIN L20"/>
    <property type="match status" value="1"/>
</dbReference>
<evidence type="ECO:0000313" key="10">
    <source>
        <dbReference type="EMBL" id="QHI69924.1"/>
    </source>
</evidence>
<keyword evidence="4 7" id="KW-0689">Ribosomal protein</keyword>
<dbReference type="GO" id="GO:0003735">
    <property type="term" value="F:structural constituent of ribosome"/>
    <property type="evidence" value="ECO:0007669"/>
    <property type="project" value="InterPro"/>
</dbReference>
<organism evidence="10 11">
    <name type="scientific">Tichowtungia aerotolerans</name>
    <dbReference type="NCBI Taxonomy" id="2697043"/>
    <lineage>
        <taxon>Bacteria</taxon>
        <taxon>Pseudomonadati</taxon>
        <taxon>Kiritimatiellota</taxon>
        <taxon>Tichowtungiia</taxon>
        <taxon>Tichowtungiales</taxon>
        <taxon>Tichowtungiaceae</taxon>
        <taxon>Tichowtungia</taxon>
    </lineage>
</organism>
<keyword evidence="5 7" id="KW-0687">Ribonucleoprotein</keyword>
<dbReference type="NCBIfam" id="TIGR01032">
    <property type="entry name" value="rplT_bact"/>
    <property type="match status" value="1"/>
</dbReference>
<dbReference type="GO" id="GO:1990904">
    <property type="term" value="C:ribonucleoprotein complex"/>
    <property type="evidence" value="ECO:0007669"/>
    <property type="project" value="UniProtKB-KW"/>
</dbReference>
<accession>A0A6P1MBK5</accession>
<comment type="similarity">
    <text evidence="1 7 8">Belongs to the bacterial ribosomal protein bL20 family.</text>
</comment>
<feature type="region of interest" description="Disordered" evidence="9">
    <location>
        <begin position="1"/>
        <end position="20"/>
    </location>
</feature>
<comment type="function">
    <text evidence="7 8">Binds directly to 23S ribosomal RNA and is necessary for the in vitro assembly process of the 50S ribosomal subunit. It is not involved in the protein synthesizing functions of that subunit.</text>
</comment>
<keyword evidence="2 7" id="KW-0699">rRNA-binding</keyword>
<gene>
    <name evidence="7 10" type="primary">rplT</name>
    <name evidence="10" type="ORF">GT409_10830</name>
</gene>
<dbReference type="FunFam" id="1.10.1900.20:FF:000001">
    <property type="entry name" value="50S ribosomal protein L20"/>
    <property type="match status" value="1"/>
</dbReference>
<dbReference type="EMBL" id="CP047593">
    <property type="protein sequence ID" value="QHI69924.1"/>
    <property type="molecule type" value="Genomic_DNA"/>
</dbReference>
<dbReference type="RefSeq" id="WP_160629105.1">
    <property type="nucleotide sequence ID" value="NZ_CP047593.1"/>
</dbReference>
<feature type="compositionally biased region" description="Basic residues" evidence="9">
    <location>
        <begin position="10"/>
        <end position="20"/>
    </location>
</feature>